<evidence type="ECO:0000256" key="3">
    <source>
        <dbReference type="ARBA" id="ARBA00022448"/>
    </source>
</evidence>
<evidence type="ECO:0000256" key="10">
    <source>
        <dbReference type="SAM" id="Phobius"/>
    </source>
</evidence>
<reference evidence="12" key="1">
    <citation type="journal article" date="2020" name="Stud. Mycol.">
        <title>101 Dothideomycetes genomes: a test case for predicting lifestyles and emergence of pathogens.</title>
        <authorList>
            <person name="Haridas S."/>
            <person name="Albert R."/>
            <person name="Binder M."/>
            <person name="Bloem J."/>
            <person name="Labutti K."/>
            <person name="Salamov A."/>
            <person name="Andreopoulos B."/>
            <person name="Baker S."/>
            <person name="Barry K."/>
            <person name="Bills G."/>
            <person name="Bluhm B."/>
            <person name="Cannon C."/>
            <person name="Castanera R."/>
            <person name="Culley D."/>
            <person name="Daum C."/>
            <person name="Ezra D."/>
            <person name="Gonzalez J."/>
            <person name="Henrissat B."/>
            <person name="Kuo A."/>
            <person name="Liang C."/>
            <person name="Lipzen A."/>
            <person name="Lutzoni F."/>
            <person name="Magnuson J."/>
            <person name="Mondo S."/>
            <person name="Nolan M."/>
            <person name="Ohm R."/>
            <person name="Pangilinan J."/>
            <person name="Park H.-J."/>
            <person name="Ramirez L."/>
            <person name="Alfaro M."/>
            <person name="Sun H."/>
            <person name="Tritt A."/>
            <person name="Yoshinaga Y."/>
            <person name="Zwiers L.-H."/>
            <person name="Turgeon B."/>
            <person name="Goodwin S."/>
            <person name="Spatafora J."/>
            <person name="Crous P."/>
            <person name="Grigoriev I."/>
        </authorList>
    </citation>
    <scope>NUCLEOTIDE SEQUENCE</scope>
    <source>
        <strain evidence="12">CBS 109.77</strain>
    </source>
</reference>
<evidence type="ECO:0000256" key="6">
    <source>
        <dbReference type="ARBA" id="ARBA00022989"/>
    </source>
</evidence>
<dbReference type="GO" id="GO:0015677">
    <property type="term" value="P:copper ion import"/>
    <property type="evidence" value="ECO:0007669"/>
    <property type="project" value="TreeGrafter"/>
</dbReference>
<dbReference type="SFLD" id="SFLDG01168">
    <property type="entry name" value="Ferric_reductase_subgroup_(FRE"/>
    <property type="match status" value="1"/>
</dbReference>
<keyword evidence="6 10" id="KW-1133">Transmembrane helix</keyword>
<dbReference type="Pfam" id="PF08022">
    <property type="entry name" value="FAD_binding_8"/>
    <property type="match status" value="1"/>
</dbReference>
<dbReference type="GO" id="GO:0005886">
    <property type="term" value="C:plasma membrane"/>
    <property type="evidence" value="ECO:0007669"/>
    <property type="project" value="TreeGrafter"/>
</dbReference>
<keyword evidence="4 10" id="KW-0812">Transmembrane</keyword>
<sequence length="591" mass="66890">MAFGYEFVTLDDDQKKSRRHLLELYPLIAQWSALVIFALFQLCFFLSWLSRHGLDYERPRSPSFTKRGDGNWTWLRKSQQGWDRMIWWLKKPVIDNWGTRGEWLGGGTWTAWLLYLSVVKTGNDYLHLTKRFGIIGASQLPLHYLLAMRSPYSPIQWLTRLSHEQLKASHQISGRIIYFLFILHAAFYMNFFVVSGFLAKRIKDKDVIFGILSIILLTILSTTALQQVRRWNYRVFFISHVIIANLVLVSLYLHVSHIRLYILETIIVNAIHQILRYQSLKTFSGTIKLLPGTNLVQIRIPLTSMNSALAWKPGQHVYLSRPSGKSYSASLSDQFVLRNQTNPFTVASIPVKDKELLLVARTITGNTKKLAELAKSLSTPESDEAPAIPLTLEGPYGASTHLPDFSTFDKILLVAGGVGATFILPIYRSIIEFHSADHAGGPQIRFIWAVKKLADTQWAFPSSSSTASSEPEGELSLHNPSDVEVFVTRPSGSALHIAESGEEIELAELAEDDQLLSMEEQMERPRKGMVLRTGRPKISAIVDEVFSKGSRVAVISCGPRSLTGKLSFSVEQWIAQGHDVQIYWHEETFGW</sequence>
<dbReference type="InterPro" id="IPR051410">
    <property type="entry name" value="Ferric/Cupric_Reductase"/>
</dbReference>
<protein>
    <recommendedName>
        <fullName evidence="11">FAD-binding FR-type domain-containing protein</fullName>
    </recommendedName>
</protein>
<dbReference type="InterPro" id="IPR013130">
    <property type="entry name" value="Fe3_Rdtase_TM_dom"/>
</dbReference>
<dbReference type="Gene3D" id="3.40.50.80">
    <property type="entry name" value="Nucleotide-binding domain of ferredoxin-NADP reductase (FNR) module"/>
    <property type="match status" value="1"/>
</dbReference>
<dbReference type="Pfam" id="PF01794">
    <property type="entry name" value="Ferric_reduct"/>
    <property type="match status" value="1"/>
</dbReference>
<dbReference type="PANTHER" id="PTHR32361:SF28">
    <property type="entry name" value="FRP1P"/>
    <property type="match status" value="1"/>
</dbReference>
<proteinExistence type="inferred from homology"/>
<dbReference type="InterPro" id="IPR013112">
    <property type="entry name" value="FAD-bd_8"/>
</dbReference>
<dbReference type="Proteomes" id="UP000799757">
    <property type="component" value="Unassembled WGS sequence"/>
</dbReference>
<accession>A0A6A6WXY1</accession>
<keyword evidence="8" id="KW-0406">Ion transport</keyword>
<evidence type="ECO:0000256" key="8">
    <source>
        <dbReference type="ARBA" id="ARBA00023065"/>
    </source>
</evidence>
<gene>
    <name evidence="12" type="ORF">K505DRAFT_285500</name>
</gene>
<dbReference type="InterPro" id="IPR039261">
    <property type="entry name" value="FNR_nucleotide-bd"/>
</dbReference>
<feature type="transmembrane region" description="Helical" evidence="10">
    <location>
        <begin position="207"/>
        <end position="225"/>
    </location>
</feature>
<keyword evidence="13" id="KW-1185">Reference proteome</keyword>
<keyword evidence="7" id="KW-0560">Oxidoreductase</keyword>
<evidence type="ECO:0000259" key="11">
    <source>
        <dbReference type="PROSITE" id="PS51384"/>
    </source>
</evidence>
<evidence type="ECO:0000256" key="2">
    <source>
        <dbReference type="ARBA" id="ARBA00006278"/>
    </source>
</evidence>
<dbReference type="InterPro" id="IPR013121">
    <property type="entry name" value="Fe_red_NAD-bd_6"/>
</dbReference>
<dbReference type="CDD" id="cd06186">
    <property type="entry name" value="NOX_Duox_like_FAD_NADP"/>
    <property type="match status" value="1"/>
</dbReference>
<keyword evidence="3" id="KW-0813">Transport</keyword>
<feature type="transmembrane region" description="Helical" evidence="10">
    <location>
        <begin position="176"/>
        <end position="195"/>
    </location>
</feature>
<comment type="similarity">
    <text evidence="2">Belongs to the ferric reductase (FRE) family.</text>
</comment>
<evidence type="ECO:0000256" key="9">
    <source>
        <dbReference type="ARBA" id="ARBA00023136"/>
    </source>
</evidence>
<dbReference type="GO" id="GO:0006879">
    <property type="term" value="P:intracellular iron ion homeostasis"/>
    <property type="evidence" value="ECO:0007669"/>
    <property type="project" value="TreeGrafter"/>
</dbReference>
<dbReference type="GO" id="GO:0006826">
    <property type="term" value="P:iron ion transport"/>
    <property type="evidence" value="ECO:0007669"/>
    <property type="project" value="TreeGrafter"/>
</dbReference>
<dbReference type="SUPFAM" id="SSF52343">
    <property type="entry name" value="Ferredoxin reductase-like, C-terminal NADP-linked domain"/>
    <property type="match status" value="1"/>
</dbReference>
<evidence type="ECO:0000313" key="12">
    <source>
        <dbReference type="EMBL" id="KAF2788764.1"/>
    </source>
</evidence>
<evidence type="ECO:0000256" key="5">
    <source>
        <dbReference type="ARBA" id="ARBA00022982"/>
    </source>
</evidence>
<dbReference type="EMBL" id="MU002188">
    <property type="protein sequence ID" value="KAF2788764.1"/>
    <property type="molecule type" value="Genomic_DNA"/>
</dbReference>
<dbReference type="InterPro" id="IPR017927">
    <property type="entry name" value="FAD-bd_FR_type"/>
</dbReference>
<organism evidence="12 13">
    <name type="scientific">Melanomma pulvis-pyrius CBS 109.77</name>
    <dbReference type="NCBI Taxonomy" id="1314802"/>
    <lineage>
        <taxon>Eukaryota</taxon>
        <taxon>Fungi</taxon>
        <taxon>Dikarya</taxon>
        <taxon>Ascomycota</taxon>
        <taxon>Pezizomycotina</taxon>
        <taxon>Dothideomycetes</taxon>
        <taxon>Pleosporomycetidae</taxon>
        <taxon>Pleosporales</taxon>
        <taxon>Melanommataceae</taxon>
        <taxon>Melanomma</taxon>
    </lineage>
</organism>
<dbReference type="OrthoDB" id="10006946at2759"/>
<name>A0A6A6WXY1_9PLEO</name>
<dbReference type="AlphaFoldDB" id="A0A6A6WXY1"/>
<evidence type="ECO:0000256" key="7">
    <source>
        <dbReference type="ARBA" id="ARBA00023002"/>
    </source>
</evidence>
<dbReference type="PROSITE" id="PS51384">
    <property type="entry name" value="FAD_FR"/>
    <property type="match status" value="1"/>
</dbReference>
<keyword evidence="9 10" id="KW-0472">Membrane</keyword>
<keyword evidence="5" id="KW-0249">Electron transport</keyword>
<feature type="transmembrane region" description="Helical" evidence="10">
    <location>
        <begin position="28"/>
        <end position="49"/>
    </location>
</feature>
<dbReference type="SFLD" id="SFLDS00052">
    <property type="entry name" value="Ferric_Reductase_Domain"/>
    <property type="match status" value="1"/>
</dbReference>
<evidence type="ECO:0000256" key="4">
    <source>
        <dbReference type="ARBA" id="ARBA00022692"/>
    </source>
</evidence>
<comment type="subcellular location">
    <subcellularLocation>
        <location evidence="1">Membrane</location>
        <topology evidence="1">Multi-pass membrane protein</topology>
    </subcellularLocation>
</comment>
<evidence type="ECO:0000313" key="13">
    <source>
        <dbReference type="Proteomes" id="UP000799757"/>
    </source>
</evidence>
<dbReference type="PANTHER" id="PTHR32361">
    <property type="entry name" value="FERRIC/CUPRIC REDUCTASE TRANSMEMBRANE COMPONENT"/>
    <property type="match status" value="1"/>
</dbReference>
<feature type="domain" description="FAD-binding FR-type" evidence="11">
    <location>
        <begin position="267"/>
        <end position="402"/>
    </location>
</feature>
<evidence type="ECO:0000256" key="1">
    <source>
        <dbReference type="ARBA" id="ARBA00004141"/>
    </source>
</evidence>
<dbReference type="GO" id="GO:0000293">
    <property type="term" value="F:ferric-chelate reductase activity"/>
    <property type="evidence" value="ECO:0007669"/>
    <property type="project" value="UniProtKB-ARBA"/>
</dbReference>
<feature type="transmembrane region" description="Helical" evidence="10">
    <location>
        <begin position="237"/>
        <end position="255"/>
    </location>
</feature>
<dbReference type="Pfam" id="PF08030">
    <property type="entry name" value="NAD_binding_6"/>
    <property type="match status" value="1"/>
</dbReference>